<gene>
    <name evidence="1" type="ORF">KXQ929_LOCUS46084</name>
</gene>
<reference evidence="1" key="1">
    <citation type="submission" date="2021-02" db="EMBL/GenBank/DDBJ databases">
        <authorList>
            <person name="Nowell W R."/>
        </authorList>
    </citation>
    <scope>NUCLEOTIDE SEQUENCE</scope>
</reference>
<protein>
    <submittedName>
        <fullName evidence="1">Uncharacterized protein</fullName>
    </submittedName>
</protein>
<dbReference type="EMBL" id="CAJOBB010014965">
    <property type="protein sequence ID" value="CAF4311163.1"/>
    <property type="molecule type" value="Genomic_DNA"/>
</dbReference>
<dbReference type="AlphaFoldDB" id="A0A820IRY7"/>
<dbReference type="Gene3D" id="3.40.50.300">
    <property type="entry name" value="P-loop containing nucleotide triphosphate hydrolases"/>
    <property type="match status" value="1"/>
</dbReference>
<accession>A0A820IRY7</accession>
<name>A0A820IRY7_9BILA</name>
<sequence>MTETFSDAYDEKIRPLMDRIDQARSLLSSNVDGIKFPSVVVVGDQSS</sequence>
<dbReference type="Proteomes" id="UP000663868">
    <property type="component" value="Unassembled WGS sequence"/>
</dbReference>
<feature type="non-terminal residue" evidence="1">
    <location>
        <position position="47"/>
    </location>
</feature>
<dbReference type="InterPro" id="IPR027417">
    <property type="entry name" value="P-loop_NTPase"/>
</dbReference>
<organism evidence="1 2">
    <name type="scientific">Adineta steineri</name>
    <dbReference type="NCBI Taxonomy" id="433720"/>
    <lineage>
        <taxon>Eukaryota</taxon>
        <taxon>Metazoa</taxon>
        <taxon>Spiralia</taxon>
        <taxon>Gnathifera</taxon>
        <taxon>Rotifera</taxon>
        <taxon>Eurotatoria</taxon>
        <taxon>Bdelloidea</taxon>
        <taxon>Adinetida</taxon>
        <taxon>Adinetidae</taxon>
        <taxon>Adineta</taxon>
    </lineage>
</organism>
<proteinExistence type="predicted"/>
<comment type="caution">
    <text evidence="1">The sequence shown here is derived from an EMBL/GenBank/DDBJ whole genome shotgun (WGS) entry which is preliminary data.</text>
</comment>
<evidence type="ECO:0000313" key="1">
    <source>
        <dbReference type="EMBL" id="CAF4311163.1"/>
    </source>
</evidence>
<evidence type="ECO:0000313" key="2">
    <source>
        <dbReference type="Proteomes" id="UP000663868"/>
    </source>
</evidence>